<dbReference type="RefSeq" id="WP_003794912.1">
    <property type="nucleotide sequence ID" value="NZ_GG753639.1"/>
</dbReference>
<gene>
    <name evidence="2" type="ORF">HMPREF0970_00644</name>
</gene>
<evidence type="ECO:0008006" key="4">
    <source>
        <dbReference type="Google" id="ProtNLM"/>
    </source>
</evidence>
<reference evidence="2 3" key="1">
    <citation type="submission" date="2009-10" db="EMBL/GenBank/DDBJ databases">
        <authorList>
            <person name="Weinstock G."/>
            <person name="Sodergren E."/>
            <person name="Clifton S."/>
            <person name="Fulton L."/>
            <person name="Fulton B."/>
            <person name="Courtney L."/>
            <person name="Fronick C."/>
            <person name="Harrison M."/>
            <person name="Strong C."/>
            <person name="Farmer C."/>
            <person name="Delahaunty K."/>
            <person name="Markovic C."/>
            <person name="Hall O."/>
            <person name="Minx P."/>
            <person name="Tomlinson C."/>
            <person name="Mitreva M."/>
            <person name="Nelson J."/>
            <person name="Hou S."/>
            <person name="Wollam A."/>
            <person name="Pepin K.H."/>
            <person name="Johnson M."/>
            <person name="Bhonagiri V."/>
            <person name="Nash W.E."/>
            <person name="Warren W."/>
            <person name="Chinwalla A."/>
            <person name="Mardis E.R."/>
            <person name="Wilson R.K."/>
        </authorList>
    </citation>
    <scope>NUCLEOTIDE SEQUENCE [LARGE SCALE GENOMIC DNA]</scope>
    <source>
        <strain evidence="2 3">F0309</strain>
    </source>
</reference>
<dbReference type="Proteomes" id="UP000003150">
    <property type="component" value="Unassembled WGS sequence"/>
</dbReference>
<keyword evidence="1" id="KW-0472">Membrane</keyword>
<dbReference type="AlphaFoldDB" id="D4TXI1"/>
<keyword evidence="1" id="KW-0812">Transmembrane</keyword>
<sequence length="238" mass="25600">MVELTELSRRGRAAYWVVAALAWAGVAATLIITAFDGYAAPTYVEEGLFAGVAHGWAGAPERLINCLSYFTELSNIMVAIISTRLARRGRVGAWGRATHLCALMMITVTAIVYATLIGPYEVLSGFALVTNPLQHIVVPAAFVGTAALAGPRGGIAWATLGRALLIPITWVAYTLIRGTFTHQYPYGFVNVWRIGYVQVTINIVAILIGALLFMAIFAGIDWIILQTGRTGAKRFKGA</sequence>
<proteinExistence type="predicted"/>
<accession>D4TXI1</accession>
<feature type="transmembrane region" description="Helical" evidence="1">
    <location>
        <begin position="156"/>
        <end position="176"/>
    </location>
</feature>
<feature type="transmembrane region" description="Helical" evidence="1">
    <location>
        <begin position="12"/>
        <end position="35"/>
    </location>
</feature>
<evidence type="ECO:0000256" key="1">
    <source>
        <dbReference type="SAM" id="Phobius"/>
    </source>
</evidence>
<feature type="transmembrane region" description="Helical" evidence="1">
    <location>
        <begin position="98"/>
        <end position="120"/>
    </location>
</feature>
<organism evidence="2 3">
    <name type="scientific">Schaalia odontolytica F0309</name>
    <dbReference type="NCBI Taxonomy" id="649742"/>
    <lineage>
        <taxon>Bacteria</taxon>
        <taxon>Bacillati</taxon>
        <taxon>Actinomycetota</taxon>
        <taxon>Actinomycetes</taxon>
        <taxon>Actinomycetales</taxon>
        <taxon>Actinomycetaceae</taxon>
        <taxon>Schaalia</taxon>
    </lineage>
</organism>
<evidence type="ECO:0000313" key="3">
    <source>
        <dbReference type="Proteomes" id="UP000003150"/>
    </source>
</evidence>
<comment type="caution">
    <text evidence="2">The sequence shown here is derived from an EMBL/GenBank/DDBJ whole genome shotgun (WGS) entry which is preliminary data.</text>
</comment>
<feature type="transmembrane region" description="Helical" evidence="1">
    <location>
        <begin position="196"/>
        <end position="225"/>
    </location>
</feature>
<feature type="transmembrane region" description="Helical" evidence="1">
    <location>
        <begin position="132"/>
        <end position="149"/>
    </location>
</feature>
<dbReference type="EMBL" id="ACYT02000017">
    <property type="protein sequence ID" value="EFF80393.1"/>
    <property type="molecule type" value="Genomic_DNA"/>
</dbReference>
<name>D4TXI1_9ACTO</name>
<dbReference type="PATRIC" id="fig|649742.3.peg.387"/>
<dbReference type="InterPro" id="IPR049713">
    <property type="entry name" value="Pr6Pr-like"/>
</dbReference>
<evidence type="ECO:0000313" key="2">
    <source>
        <dbReference type="EMBL" id="EFF80393.1"/>
    </source>
</evidence>
<dbReference type="HOGENOM" id="CLU_077680_2_0_11"/>
<protein>
    <recommendedName>
        <fullName evidence="4">Integral membrane protein</fullName>
    </recommendedName>
</protein>
<dbReference type="NCBIfam" id="NF038065">
    <property type="entry name" value="Pr6Pr"/>
    <property type="match status" value="1"/>
</dbReference>
<keyword evidence="1" id="KW-1133">Transmembrane helix</keyword>